<dbReference type="Proteomes" id="UP001617213">
    <property type="component" value="Unassembled WGS sequence"/>
</dbReference>
<name>A0ABW8E6M0_9PSED</name>
<evidence type="ECO:0000313" key="1">
    <source>
        <dbReference type="EMBL" id="MFJ2680926.1"/>
    </source>
</evidence>
<organism evidence="1 2">
    <name type="scientific">Pseudomonas sivasensis</name>
    <dbReference type="NCBI Taxonomy" id="1880678"/>
    <lineage>
        <taxon>Bacteria</taxon>
        <taxon>Pseudomonadati</taxon>
        <taxon>Pseudomonadota</taxon>
        <taxon>Gammaproteobacteria</taxon>
        <taxon>Pseudomonadales</taxon>
        <taxon>Pseudomonadaceae</taxon>
        <taxon>Pseudomonas</taxon>
    </lineage>
</organism>
<comment type="caution">
    <text evidence="1">The sequence shown here is derived from an EMBL/GenBank/DDBJ whole genome shotgun (WGS) entry which is preliminary data.</text>
</comment>
<protein>
    <submittedName>
        <fullName evidence="1">Uncharacterized protein</fullName>
    </submittedName>
</protein>
<gene>
    <name evidence="1" type="ORF">ACIOWJ_22895</name>
</gene>
<proteinExistence type="predicted"/>
<dbReference type="RefSeq" id="WP_401383482.1">
    <property type="nucleotide sequence ID" value="NZ_JBIUWZ010000043.1"/>
</dbReference>
<keyword evidence="2" id="KW-1185">Reference proteome</keyword>
<reference evidence="1 2" key="1">
    <citation type="submission" date="2024-10" db="EMBL/GenBank/DDBJ databases">
        <title>The Natural Products Discovery Center: Release of the First 8490 Sequenced Strains for Exploring Actinobacteria Biosynthetic Diversity.</title>
        <authorList>
            <person name="Kalkreuter E."/>
            <person name="Kautsar S.A."/>
            <person name="Yang D."/>
            <person name="Bader C.D."/>
            <person name="Teijaro C.N."/>
            <person name="Fluegel L."/>
            <person name="Davis C.M."/>
            <person name="Simpson J.R."/>
            <person name="Lauterbach L."/>
            <person name="Steele A.D."/>
            <person name="Gui C."/>
            <person name="Meng S."/>
            <person name="Li G."/>
            <person name="Viehrig K."/>
            <person name="Ye F."/>
            <person name="Su P."/>
            <person name="Kiefer A.F."/>
            <person name="Nichols A."/>
            <person name="Cepeda A.J."/>
            <person name="Yan W."/>
            <person name="Fan B."/>
            <person name="Jiang Y."/>
            <person name="Adhikari A."/>
            <person name="Zheng C.-J."/>
            <person name="Schuster L."/>
            <person name="Cowan T.M."/>
            <person name="Smanski M.J."/>
            <person name="Chevrette M.G."/>
            <person name="De Carvalho L.P.S."/>
            <person name="Shen B."/>
        </authorList>
    </citation>
    <scope>NUCLEOTIDE SEQUENCE [LARGE SCALE GENOMIC DNA]</scope>
    <source>
        <strain evidence="1 2">NPDC087581</strain>
    </source>
</reference>
<evidence type="ECO:0000313" key="2">
    <source>
        <dbReference type="Proteomes" id="UP001617213"/>
    </source>
</evidence>
<dbReference type="EMBL" id="JBIUWZ010000043">
    <property type="protein sequence ID" value="MFJ2680926.1"/>
    <property type="molecule type" value="Genomic_DNA"/>
</dbReference>
<accession>A0ABW8E6M0</accession>
<sequence>MTTNQTIDGVDRKIQEGELVMSTERIRKEFEVFRKEAIAAFARIGLPNPDRCIRDTASLWSGWQAGWKACQAAIETRKTPGHKPVAWLAQAVGKGGEVYRNKASTIEPTMRDIEIAWGQGVIDRFTIVIKPLYAEQPAPVAPTPINYGALDPVERLAVCRGEVAPVAVVMPERLQQVLKFLDGSENLDGHWFGEPHPSGRQYWWCNELRKALAETNLFATQQ</sequence>